<name>A0A438KC44_VITVI</name>
<sequence>MEFAMSYVSSMALKILMKGGIGNNDTGKECVICMTEPNDTGCSTLVVMWLTLYIFNEELRNNADLCCLCSECAKQLRLQSNKCPVCRHPIQELIVIVHKGNN</sequence>
<evidence type="ECO:0000313" key="1">
    <source>
        <dbReference type="EMBL" id="RVX18771.1"/>
    </source>
</evidence>
<evidence type="ECO:0000313" key="2">
    <source>
        <dbReference type="Proteomes" id="UP000288805"/>
    </source>
</evidence>
<gene>
    <name evidence="1" type="primary">LUL3_0</name>
    <name evidence="1" type="ORF">CK203_007061</name>
</gene>
<dbReference type="PANTHER" id="PTHR22996">
    <property type="entry name" value="MAHOGUNIN"/>
    <property type="match status" value="1"/>
</dbReference>
<dbReference type="GO" id="GO:0008270">
    <property type="term" value="F:zinc ion binding"/>
    <property type="evidence" value="ECO:0007669"/>
    <property type="project" value="UniProtKB-KW"/>
</dbReference>
<proteinExistence type="predicted"/>
<protein>
    <submittedName>
        <fullName evidence="1">Putative E3 ubiquitin-protein ligase LUL3</fullName>
    </submittedName>
</protein>
<dbReference type="AlphaFoldDB" id="A0A438KC44"/>
<dbReference type="InterPro" id="IPR013083">
    <property type="entry name" value="Znf_RING/FYVE/PHD"/>
</dbReference>
<organism evidence="1 2">
    <name type="scientific">Vitis vinifera</name>
    <name type="common">Grape</name>
    <dbReference type="NCBI Taxonomy" id="29760"/>
    <lineage>
        <taxon>Eukaryota</taxon>
        <taxon>Viridiplantae</taxon>
        <taxon>Streptophyta</taxon>
        <taxon>Embryophyta</taxon>
        <taxon>Tracheophyta</taxon>
        <taxon>Spermatophyta</taxon>
        <taxon>Magnoliopsida</taxon>
        <taxon>eudicotyledons</taxon>
        <taxon>Gunneridae</taxon>
        <taxon>Pentapetalae</taxon>
        <taxon>rosids</taxon>
        <taxon>Vitales</taxon>
        <taxon>Vitaceae</taxon>
        <taxon>Viteae</taxon>
        <taxon>Vitis</taxon>
    </lineage>
</organism>
<dbReference type="EMBL" id="QGNW01000010">
    <property type="protein sequence ID" value="RVX18771.1"/>
    <property type="molecule type" value="Genomic_DNA"/>
</dbReference>
<dbReference type="PANTHER" id="PTHR22996:SF27">
    <property type="entry name" value="RING-TYPE E3 UBIQUITIN TRANSFERASE"/>
    <property type="match status" value="1"/>
</dbReference>
<dbReference type="GO" id="GO:0061630">
    <property type="term" value="F:ubiquitin protein ligase activity"/>
    <property type="evidence" value="ECO:0007669"/>
    <property type="project" value="UniProtKB-EC"/>
</dbReference>
<reference evidence="1 2" key="1">
    <citation type="journal article" date="2018" name="PLoS Genet.">
        <title>Population sequencing reveals clonal diversity and ancestral inbreeding in the grapevine cultivar Chardonnay.</title>
        <authorList>
            <person name="Roach M.J."/>
            <person name="Johnson D.L."/>
            <person name="Bohlmann J."/>
            <person name="van Vuuren H.J."/>
            <person name="Jones S.J."/>
            <person name="Pretorius I.S."/>
            <person name="Schmidt S.A."/>
            <person name="Borneman A.R."/>
        </authorList>
    </citation>
    <scope>NUCLEOTIDE SEQUENCE [LARGE SCALE GENOMIC DNA]</scope>
    <source>
        <strain evidence="2">cv. Chardonnay</strain>
        <tissue evidence="1">Leaf</tissue>
    </source>
</reference>
<dbReference type="Gene3D" id="3.30.40.10">
    <property type="entry name" value="Zinc/RING finger domain, C3HC4 (zinc finger)"/>
    <property type="match status" value="1"/>
</dbReference>
<accession>A0A438KC44</accession>
<dbReference type="Proteomes" id="UP000288805">
    <property type="component" value="Unassembled WGS sequence"/>
</dbReference>
<dbReference type="InterPro" id="IPR045194">
    <property type="entry name" value="MGRN1/RNF157-like"/>
</dbReference>
<comment type="caution">
    <text evidence="1">The sequence shown here is derived from an EMBL/GenBank/DDBJ whole genome shotgun (WGS) entry which is preliminary data.</text>
</comment>
<dbReference type="Pfam" id="PF13920">
    <property type="entry name" value="zf-C3HC4_3"/>
    <property type="match status" value="1"/>
</dbReference>